<dbReference type="SUPFAM" id="SSF144091">
    <property type="entry name" value="Rhomboid-like"/>
    <property type="match status" value="1"/>
</dbReference>
<feature type="transmembrane region" description="Helical" evidence="9">
    <location>
        <begin position="204"/>
        <end position="226"/>
    </location>
</feature>
<evidence type="ECO:0000256" key="3">
    <source>
        <dbReference type="ARBA" id="ARBA00022670"/>
    </source>
</evidence>
<dbReference type="FunFam" id="1.20.1540.10:FF:000018">
    <property type="entry name" value="RHOMBOID-like protein 12, mitochondrial"/>
    <property type="match status" value="1"/>
</dbReference>
<evidence type="ECO:0000259" key="10">
    <source>
        <dbReference type="Pfam" id="PF01694"/>
    </source>
</evidence>
<dbReference type="InterPro" id="IPR050925">
    <property type="entry name" value="Rhomboid_protease_S54"/>
</dbReference>
<feature type="transmembrane region" description="Helical" evidence="9">
    <location>
        <begin position="126"/>
        <end position="145"/>
    </location>
</feature>
<dbReference type="Gene3D" id="1.20.1540.10">
    <property type="entry name" value="Rhomboid-like"/>
    <property type="match status" value="1"/>
</dbReference>
<dbReference type="EMBL" id="JBAMMX010000020">
    <property type="protein sequence ID" value="KAK6921016.1"/>
    <property type="molecule type" value="Genomic_DNA"/>
</dbReference>
<evidence type="ECO:0000256" key="9">
    <source>
        <dbReference type="SAM" id="Phobius"/>
    </source>
</evidence>
<proteinExistence type="inferred from homology"/>
<protein>
    <submittedName>
        <fullName evidence="11">Peptidase S54, rhomboid domain</fullName>
    </submittedName>
</protein>
<evidence type="ECO:0000256" key="5">
    <source>
        <dbReference type="ARBA" id="ARBA00022801"/>
    </source>
</evidence>
<dbReference type="GO" id="GO:0004252">
    <property type="term" value="F:serine-type endopeptidase activity"/>
    <property type="evidence" value="ECO:0007669"/>
    <property type="project" value="InterPro"/>
</dbReference>
<dbReference type="GO" id="GO:0006508">
    <property type="term" value="P:proteolysis"/>
    <property type="evidence" value="ECO:0007669"/>
    <property type="project" value="UniProtKB-KW"/>
</dbReference>
<sequence>MQRLLAFRINSTISKALPNPQFLNTQLSKSFISLSKPTQNTFTSHLPRTTTHLWRLNNVVSKTSFSGVFSNPWKTLLRSELNGVFGCRVLKFLRNLLQRGNFQFNRVHYYNQRGWRSWLPRPTTEGMVLGLLVANTAVYLLWRVADTTFMLRNFTISVNNITSGRLHTMITSAFSHIDIGHLISNMIGLYFFGMSIGREFGPEFLLKLYLAGAVAGSIFYFLHHTYLARSSQGQGMWTADISNKPGMGASGAVNAILLLDIFLFPTATLYFQFFIPVPAMLLGVFLIGKDVLRIIQGDSHVSGSAHLGGAVVAALAWARLRKRLF</sequence>
<name>A0AAN8Z1F9_9MAGN</name>
<comment type="similarity">
    <text evidence="2">Belongs to the peptidase S54 family.</text>
</comment>
<gene>
    <name evidence="11" type="ORF">RJ641_014694</name>
</gene>
<evidence type="ECO:0000256" key="8">
    <source>
        <dbReference type="ARBA" id="ARBA00023136"/>
    </source>
</evidence>
<reference evidence="11 12" key="1">
    <citation type="submission" date="2023-12" db="EMBL/GenBank/DDBJ databases">
        <title>A high-quality genome assembly for Dillenia turbinata (Dilleniales).</title>
        <authorList>
            <person name="Chanderbali A."/>
        </authorList>
    </citation>
    <scope>NUCLEOTIDE SEQUENCE [LARGE SCALE GENOMIC DNA]</scope>
    <source>
        <strain evidence="11">LSX21</strain>
        <tissue evidence="11">Leaf</tissue>
    </source>
</reference>
<dbReference type="PANTHER" id="PTHR43731">
    <property type="entry name" value="RHOMBOID PROTEASE"/>
    <property type="match status" value="1"/>
</dbReference>
<dbReference type="InterPro" id="IPR022764">
    <property type="entry name" value="Peptidase_S54_rhomboid_dom"/>
</dbReference>
<evidence type="ECO:0000256" key="7">
    <source>
        <dbReference type="ARBA" id="ARBA00022989"/>
    </source>
</evidence>
<dbReference type="Proteomes" id="UP001370490">
    <property type="component" value="Unassembled WGS sequence"/>
</dbReference>
<dbReference type="PANTHER" id="PTHR43731:SF14">
    <property type="entry name" value="PRESENILIN-ASSOCIATED RHOMBOID-LIKE PROTEIN, MITOCHONDRIAL"/>
    <property type="match status" value="1"/>
</dbReference>
<evidence type="ECO:0000256" key="4">
    <source>
        <dbReference type="ARBA" id="ARBA00022692"/>
    </source>
</evidence>
<dbReference type="AlphaFoldDB" id="A0AAN8Z1F9"/>
<evidence type="ECO:0000256" key="1">
    <source>
        <dbReference type="ARBA" id="ARBA00004141"/>
    </source>
</evidence>
<dbReference type="InterPro" id="IPR035952">
    <property type="entry name" value="Rhomboid-like_sf"/>
</dbReference>
<accession>A0AAN8Z1F9</accession>
<comment type="caution">
    <text evidence="11">The sequence shown here is derived from an EMBL/GenBank/DDBJ whole genome shotgun (WGS) entry which is preliminary data.</text>
</comment>
<evidence type="ECO:0000313" key="12">
    <source>
        <dbReference type="Proteomes" id="UP001370490"/>
    </source>
</evidence>
<evidence type="ECO:0000313" key="11">
    <source>
        <dbReference type="EMBL" id="KAK6921016.1"/>
    </source>
</evidence>
<dbReference type="Pfam" id="PF01694">
    <property type="entry name" value="Rhomboid"/>
    <property type="match status" value="1"/>
</dbReference>
<evidence type="ECO:0000256" key="2">
    <source>
        <dbReference type="ARBA" id="ARBA00009045"/>
    </source>
</evidence>
<comment type="subcellular location">
    <subcellularLocation>
        <location evidence="1">Membrane</location>
        <topology evidence="1">Multi-pass membrane protein</topology>
    </subcellularLocation>
</comment>
<keyword evidence="4 9" id="KW-0812">Transmembrane</keyword>
<dbReference type="GO" id="GO:0016020">
    <property type="term" value="C:membrane"/>
    <property type="evidence" value="ECO:0007669"/>
    <property type="project" value="UniProtKB-SubCell"/>
</dbReference>
<keyword evidence="7 9" id="KW-1133">Transmembrane helix</keyword>
<keyword evidence="6" id="KW-0809">Transit peptide</keyword>
<feature type="domain" description="Peptidase S54 rhomboid" evidence="10">
    <location>
        <begin position="164"/>
        <end position="318"/>
    </location>
</feature>
<organism evidence="11 12">
    <name type="scientific">Dillenia turbinata</name>
    <dbReference type="NCBI Taxonomy" id="194707"/>
    <lineage>
        <taxon>Eukaryota</taxon>
        <taxon>Viridiplantae</taxon>
        <taxon>Streptophyta</taxon>
        <taxon>Embryophyta</taxon>
        <taxon>Tracheophyta</taxon>
        <taxon>Spermatophyta</taxon>
        <taxon>Magnoliopsida</taxon>
        <taxon>eudicotyledons</taxon>
        <taxon>Gunneridae</taxon>
        <taxon>Pentapetalae</taxon>
        <taxon>Dilleniales</taxon>
        <taxon>Dilleniaceae</taxon>
        <taxon>Dillenia</taxon>
    </lineage>
</organism>
<keyword evidence="12" id="KW-1185">Reference proteome</keyword>
<keyword evidence="3" id="KW-0645">Protease</keyword>
<keyword evidence="5" id="KW-0378">Hydrolase</keyword>
<feature type="transmembrane region" description="Helical" evidence="9">
    <location>
        <begin position="173"/>
        <end position="192"/>
    </location>
</feature>
<feature type="transmembrane region" description="Helical" evidence="9">
    <location>
        <begin position="269"/>
        <end position="288"/>
    </location>
</feature>
<evidence type="ECO:0000256" key="6">
    <source>
        <dbReference type="ARBA" id="ARBA00022946"/>
    </source>
</evidence>
<keyword evidence="8 9" id="KW-0472">Membrane</keyword>